<evidence type="ECO:0000256" key="1">
    <source>
        <dbReference type="SAM" id="Phobius"/>
    </source>
</evidence>
<feature type="transmembrane region" description="Helical" evidence="1">
    <location>
        <begin position="12"/>
        <end position="38"/>
    </location>
</feature>
<protein>
    <submittedName>
        <fullName evidence="2">Uncharacterized protein</fullName>
    </submittedName>
</protein>
<comment type="caution">
    <text evidence="2">The sequence shown here is derived from an EMBL/GenBank/DDBJ whole genome shotgun (WGS) entry which is preliminary data.</text>
</comment>
<accession>A0ABP6WL43</accession>
<reference evidence="3" key="1">
    <citation type="journal article" date="2019" name="Int. J. Syst. Evol. Microbiol.">
        <title>The Global Catalogue of Microorganisms (GCM) 10K type strain sequencing project: providing services to taxonomists for standard genome sequencing and annotation.</title>
        <authorList>
            <consortium name="The Broad Institute Genomics Platform"/>
            <consortium name="The Broad Institute Genome Sequencing Center for Infectious Disease"/>
            <person name="Wu L."/>
            <person name="Ma J."/>
        </authorList>
    </citation>
    <scope>NUCLEOTIDE SEQUENCE [LARGE SCALE GENOMIC DNA]</scope>
    <source>
        <strain evidence="3">JCM 16540</strain>
    </source>
</reference>
<keyword evidence="1" id="KW-0812">Transmembrane</keyword>
<name>A0ABP6WL43_9ACTN</name>
<evidence type="ECO:0000313" key="2">
    <source>
        <dbReference type="EMBL" id="GAA3552841.1"/>
    </source>
</evidence>
<keyword evidence="1" id="KW-1133">Transmembrane helix</keyword>
<keyword evidence="1" id="KW-0472">Membrane</keyword>
<feature type="transmembrane region" description="Helical" evidence="1">
    <location>
        <begin position="44"/>
        <end position="68"/>
    </location>
</feature>
<feature type="transmembrane region" description="Helical" evidence="1">
    <location>
        <begin position="80"/>
        <end position="101"/>
    </location>
</feature>
<sequence>MSAGQPLDRVLLARRAFAVAGLALLAYGVAQLFVVVAWPDLVLLGLWMVGALVVHDGLLSPLVLAVGAGLRRFVPARGRGFVQLALVAGSMITVVALPMIYLEGSQPPEKAILLQRYGLNLTVLLGLVAVVTLVLYAVRVAADGRSEERRSAESAEGAAQSGDS</sequence>
<proteinExistence type="predicted"/>
<feature type="transmembrane region" description="Helical" evidence="1">
    <location>
        <begin position="121"/>
        <end position="142"/>
    </location>
</feature>
<gene>
    <name evidence="2" type="ORF">GCM10022197_04870</name>
</gene>
<evidence type="ECO:0000313" key="3">
    <source>
        <dbReference type="Proteomes" id="UP001500767"/>
    </source>
</evidence>
<dbReference type="RefSeq" id="WP_204912400.1">
    <property type="nucleotide sequence ID" value="NZ_BAAAYR010000001.1"/>
</dbReference>
<organism evidence="2 3">
    <name type="scientific">Microlunatus spumicola</name>
    <dbReference type="NCBI Taxonomy" id="81499"/>
    <lineage>
        <taxon>Bacteria</taxon>
        <taxon>Bacillati</taxon>
        <taxon>Actinomycetota</taxon>
        <taxon>Actinomycetes</taxon>
        <taxon>Propionibacteriales</taxon>
        <taxon>Propionibacteriaceae</taxon>
        <taxon>Microlunatus</taxon>
    </lineage>
</organism>
<keyword evidence="3" id="KW-1185">Reference proteome</keyword>
<dbReference type="EMBL" id="BAAAYR010000001">
    <property type="protein sequence ID" value="GAA3552841.1"/>
    <property type="molecule type" value="Genomic_DNA"/>
</dbReference>
<dbReference type="Proteomes" id="UP001500767">
    <property type="component" value="Unassembled WGS sequence"/>
</dbReference>